<dbReference type="Gene3D" id="1.10.8.60">
    <property type="match status" value="2"/>
</dbReference>
<dbReference type="PANTHER" id="PTHR11638">
    <property type="entry name" value="ATP-DEPENDENT CLP PROTEASE"/>
    <property type="match status" value="1"/>
</dbReference>
<dbReference type="InterPro" id="IPR019489">
    <property type="entry name" value="Clp_ATPase_C"/>
</dbReference>
<evidence type="ECO:0000313" key="9">
    <source>
        <dbReference type="Proteomes" id="UP000229506"/>
    </source>
</evidence>
<evidence type="ECO:0008006" key="10">
    <source>
        <dbReference type="Google" id="ProtNLM"/>
    </source>
</evidence>
<dbReference type="InterPro" id="IPR041546">
    <property type="entry name" value="ClpA/ClpB_AAA_lid"/>
</dbReference>
<dbReference type="GO" id="GO:0016887">
    <property type="term" value="F:ATP hydrolysis activity"/>
    <property type="evidence" value="ECO:0007669"/>
    <property type="project" value="InterPro"/>
</dbReference>
<dbReference type="InterPro" id="IPR050130">
    <property type="entry name" value="ClpA_ClpB"/>
</dbReference>
<feature type="transmembrane region" description="Helical" evidence="5">
    <location>
        <begin position="20"/>
        <end position="41"/>
    </location>
</feature>
<comment type="caution">
    <text evidence="8">The sequence shown here is derived from an EMBL/GenBank/DDBJ whole genome shotgun (WGS) entry which is preliminary data.</text>
</comment>
<feature type="transmembrane region" description="Helical" evidence="5">
    <location>
        <begin position="69"/>
        <end position="89"/>
    </location>
</feature>
<keyword evidence="5" id="KW-1133">Transmembrane helix</keyword>
<evidence type="ECO:0000256" key="5">
    <source>
        <dbReference type="SAM" id="Phobius"/>
    </source>
</evidence>
<dbReference type="InterPro" id="IPR001270">
    <property type="entry name" value="ClpA/B"/>
</dbReference>
<feature type="transmembrane region" description="Helical" evidence="5">
    <location>
        <begin position="95"/>
        <end position="115"/>
    </location>
</feature>
<evidence type="ECO:0000256" key="3">
    <source>
        <dbReference type="ARBA" id="ARBA00022840"/>
    </source>
</evidence>
<evidence type="ECO:0000259" key="6">
    <source>
        <dbReference type="SMART" id="SM00382"/>
    </source>
</evidence>
<dbReference type="Proteomes" id="UP000229506">
    <property type="component" value="Unassembled WGS sequence"/>
</dbReference>
<dbReference type="GO" id="GO:0034605">
    <property type="term" value="P:cellular response to heat"/>
    <property type="evidence" value="ECO:0007669"/>
    <property type="project" value="TreeGrafter"/>
</dbReference>
<evidence type="ECO:0000313" key="8">
    <source>
        <dbReference type="EMBL" id="PIZ66935.1"/>
    </source>
</evidence>
<keyword evidence="3" id="KW-0067">ATP-binding</keyword>
<keyword evidence="2" id="KW-0547">Nucleotide-binding</keyword>
<keyword evidence="5" id="KW-0812">Transmembrane</keyword>
<protein>
    <recommendedName>
        <fullName evidence="10">AAA+ ATPase domain-containing protein</fullName>
    </recommendedName>
</protein>
<dbReference type="InterPro" id="IPR027417">
    <property type="entry name" value="P-loop_NTPase"/>
</dbReference>
<dbReference type="Pfam" id="PF07724">
    <property type="entry name" value="AAA_2"/>
    <property type="match status" value="1"/>
</dbReference>
<gene>
    <name evidence="8" type="ORF">COY12_02645</name>
</gene>
<evidence type="ECO:0000256" key="4">
    <source>
        <dbReference type="ARBA" id="ARBA00023186"/>
    </source>
</evidence>
<sequence>MRKSFWQYYRDSLHNFGEALINIFIFLPYFFSVSTLLKTLFQPWKNLIVKKTFVGFSFSDWANRFAFNIISRSIGAIMRLFIIAFYFILQTMSMIVLPFIALSFFLFTPIFYLFSLTQKTVQEEKDIFKKRFIENHLINNENLSQVEKWFEEYYKQHIRKMTWWKLQNLFSYPPLARDWAVGYTPILDQYTVDLATPSYLHHIKNIVDRKKEITEIEQILTKSVESNVIVVGEEGVGKHTIIDALAKKIYLGKTNTTLMYRRILKMNMEKVFGEKNFEDLLKEAEQAKNIILFIDNIDKYVDLTNSIEKFTKSNLIQVIGVTTPSAYQNFVYSNEKINRIFNKVDVYEISLEEAENILLDAVYSFELLYNVFIPYETIKEVVEKSEFYLTSIPFPEKAVDLLDSACVYAKQKIVTPEIINIVLTEKTHIPTTISKQIKEKLLNLETLLFSKIIQQDEAVKKLSSALRRSFLLIGKRKKPLASFLFLGPTGVGKTETAKAIADVFFSNDIDVQTGHAPSLLRFDMSEFQSKYDIPKLIGDSNDPGLLTSAIRKQGYGVLLLDEVEKADRDLINIFLTITDEGYFIDGLGKKVDCKNLVIIATSNAQSENVFSLEFLNRFDGIIKFESLNRESINILAKKIIAKISLDIFKLYKVKVFVSEKTIDLVSKKGFDPKFGARNLERTIRDEIEDKIAKFIFEGKTKPGETINV</sequence>
<dbReference type="InterPro" id="IPR025662">
    <property type="entry name" value="Sigma_54_int_dom_ATP-bd_1"/>
</dbReference>
<dbReference type="Pfam" id="PF10431">
    <property type="entry name" value="ClpB_D2-small"/>
    <property type="match status" value="1"/>
</dbReference>
<feature type="domain" description="AAA+ ATPase" evidence="6">
    <location>
        <begin position="224"/>
        <end position="350"/>
    </location>
</feature>
<evidence type="ECO:0000256" key="2">
    <source>
        <dbReference type="ARBA" id="ARBA00022741"/>
    </source>
</evidence>
<name>A0A2M7U6S2_9BACT</name>
<dbReference type="PRINTS" id="PR00300">
    <property type="entry name" value="CLPPROTEASEA"/>
</dbReference>
<dbReference type="GO" id="GO:0005737">
    <property type="term" value="C:cytoplasm"/>
    <property type="evidence" value="ECO:0007669"/>
    <property type="project" value="TreeGrafter"/>
</dbReference>
<dbReference type="CDD" id="cd19499">
    <property type="entry name" value="RecA-like_ClpB_Hsp104-like"/>
    <property type="match status" value="1"/>
</dbReference>
<dbReference type="Pfam" id="PF00004">
    <property type="entry name" value="AAA"/>
    <property type="match status" value="1"/>
</dbReference>
<dbReference type="PANTHER" id="PTHR11638:SF18">
    <property type="entry name" value="HEAT SHOCK PROTEIN 104"/>
    <property type="match status" value="1"/>
</dbReference>
<proteinExistence type="predicted"/>
<dbReference type="SMART" id="SM00382">
    <property type="entry name" value="AAA"/>
    <property type="match status" value="2"/>
</dbReference>
<dbReference type="Pfam" id="PF17871">
    <property type="entry name" value="AAA_lid_9"/>
    <property type="match status" value="1"/>
</dbReference>
<keyword evidence="5" id="KW-0472">Membrane</keyword>
<dbReference type="SMART" id="SM01086">
    <property type="entry name" value="ClpB_D2-small"/>
    <property type="match status" value="1"/>
</dbReference>
<evidence type="ECO:0000259" key="7">
    <source>
        <dbReference type="SMART" id="SM01086"/>
    </source>
</evidence>
<keyword evidence="1" id="KW-0677">Repeat</keyword>
<feature type="domain" description="AAA+ ATPase" evidence="6">
    <location>
        <begin position="479"/>
        <end position="628"/>
    </location>
</feature>
<keyword evidence="4" id="KW-0143">Chaperone</keyword>
<dbReference type="EMBL" id="PFOF01000076">
    <property type="protein sequence ID" value="PIZ66935.1"/>
    <property type="molecule type" value="Genomic_DNA"/>
</dbReference>
<dbReference type="PROSITE" id="PS00675">
    <property type="entry name" value="SIGMA54_INTERACT_1"/>
    <property type="match status" value="1"/>
</dbReference>
<dbReference type="InterPro" id="IPR003959">
    <property type="entry name" value="ATPase_AAA_core"/>
</dbReference>
<dbReference type="CDD" id="cd00009">
    <property type="entry name" value="AAA"/>
    <property type="match status" value="1"/>
</dbReference>
<feature type="domain" description="Clp ATPase C-terminal" evidence="7">
    <location>
        <begin position="627"/>
        <end position="708"/>
    </location>
</feature>
<organism evidence="8 9">
    <name type="scientific">Candidatus Roizmanbacteria bacterium CG_4_10_14_0_2_um_filter_33_96</name>
    <dbReference type="NCBI Taxonomy" id="1974821"/>
    <lineage>
        <taxon>Bacteria</taxon>
        <taxon>Candidatus Roizmaniibacteriota</taxon>
    </lineage>
</organism>
<dbReference type="SUPFAM" id="SSF52540">
    <property type="entry name" value="P-loop containing nucleoside triphosphate hydrolases"/>
    <property type="match status" value="2"/>
</dbReference>
<evidence type="ECO:0000256" key="1">
    <source>
        <dbReference type="ARBA" id="ARBA00022737"/>
    </source>
</evidence>
<dbReference type="GO" id="GO:0005524">
    <property type="term" value="F:ATP binding"/>
    <property type="evidence" value="ECO:0007669"/>
    <property type="project" value="UniProtKB-KW"/>
</dbReference>
<accession>A0A2M7U6S2</accession>
<dbReference type="AlphaFoldDB" id="A0A2M7U6S2"/>
<dbReference type="InterPro" id="IPR003593">
    <property type="entry name" value="AAA+_ATPase"/>
</dbReference>
<dbReference type="Gene3D" id="3.40.50.300">
    <property type="entry name" value="P-loop containing nucleotide triphosphate hydrolases"/>
    <property type="match status" value="2"/>
</dbReference>
<reference evidence="9" key="1">
    <citation type="submission" date="2017-09" db="EMBL/GenBank/DDBJ databases">
        <title>Depth-based differentiation of microbial function through sediment-hosted aquifers and enrichment of novel symbionts in the deep terrestrial subsurface.</title>
        <authorList>
            <person name="Probst A.J."/>
            <person name="Ladd B."/>
            <person name="Jarett J.K."/>
            <person name="Geller-Mcgrath D.E."/>
            <person name="Sieber C.M.K."/>
            <person name="Emerson J.B."/>
            <person name="Anantharaman K."/>
            <person name="Thomas B.C."/>
            <person name="Malmstrom R."/>
            <person name="Stieglmeier M."/>
            <person name="Klingl A."/>
            <person name="Woyke T."/>
            <person name="Ryan C.M."/>
            <person name="Banfield J.F."/>
        </authorList>
    </citation>
    <scope>NUCLEOTIDE SEQUENCE [LARGE SCALE GENOMIC DNA]</scope>
</reference>